<reference evidence="1 2" key="1">
    <citation type="journal article" date="2011" name="PLoS ONE">
        <title>The complete genome sequence of Thermoproteus tenax: a physiologically versatile member of the Crenarchaeota.</title>
        <authorList>
            <person name="Siebers B."/>
            <person name="Zaparty M."/>
            <person name="Raddatz G."/>
            <person name="Tjaden B."/>
            <person name="Albers S.V."/>
            <person name="Bell S.D."/>
            <person name="Blombach F."/>
            <person name="Kletzin A."/>
            <person name="Kyrpides N."/>
            <person name="Lanz C."/>
            <person name="Plagens A."/>
            <person name="Rampp M."/>
            <person name="Rosinus A."/>
            <person name="von Jan M."/>
            <person name="Makarova K.S."/>
            <person name="Klenk H.P."/>
            <person name="Schuster S.C."/>
            <person name="Hensel R."/>
        </authorList>
    </citation>
    <scope>NUCLEOTIDE SEQUENCE [LARGE SCALE GENOMIC DNA]</scope>
    <source>
        <strain evidence="2">ATCC 35583 / DSM 2078 / JCM 9277 / NBRC 100435 / Kra 1</strain>
    </source>
</reference>
<dbReference type="EMBL" id="FN869859">
    <property type="protein sequence ID" value="CCC80938.1"/>
    <property type="molecule type" value="Genomic_DNA"/>
</dbReference>
<dbReference type="STRING" id="768679.TTX_0262"/>
<organism evidence="1 2">
    <name type="scientific">Thermoproteus tenax (strain ATCC 35583 / DSM 2078 / JCM 9277 / NBRC 100435 / Kra 1)</name>
    <dbReference type="NCBI Taxonomy" id="768679"/>
    <lineage>
        <taxon>Archaea</taxon>
        <taxon>Thermoproteota</taxon>
        <taxon>Thermoprotei</taxon>
        <taxon>Thermoproteales</taxon>
        <taxon>Thermoproteaceae</taxon>
        <taxon>Thermoproteus</taxon>
    </lineage>
</organism>
<name>G4RMZ4_THETK</name>
<dbReference type="Proteomes" id="UP000002654">
    <property type="component" value="Chromosome"/>
</dbReference>
<proteinExistence type="predicted"/>
<evidence type="ECO:0000313" key="2">
    <source>
        <dbReference type="Proteomes" id="UP000002654"/>
    </source>
</evidence>
<dbReference type="PATRIC" id="fig|768679.9.peg.278"/>
<dbReference type="KEGG" id="ttn:TTX_0262"/>
<dbReference type="RefSeq" id="WP_014126195.1">
    <property type="nucleotide sequence ID" value="NC_016070.1"/>
</dbReference>
<keyword evidence="2" id="KW-1185">Reference proteome</keyword>
<evidence type="ECO:0000313" key="1">
    <source>
        <dbReference type="EMBL" id="CCC80938.1"/>
    </source>
</evidence>
<gene>
    <name evidence="1" type="ordered locus">TTX_0262</name>
</gene>
<dbReference type="PaxDb" id="768679-TTX_0262"/>
<protein>
    <submittedName>
        <fullName evidence="1">Uncharacterized protein</fullName>
    </submittedName>
</protein>
<dbReference type="OrthoDB" id="24687at2157"/>
<dbReference type="AlphaFoldDB" id="G4RMZ4"/>
<dbReference type="HOGENOM" id="CLU_2217147_0_0_2"/>
<accession>G4RMZ4</accession>
<dbReference type="GeneID" id="11263271"/>
<sequence length="104" mass="11735">MSVINPEDKARFGEDSTALLERNALRTAQRLRLQASVEERRIRLGGFEAEWDGAVARAAGREIPMDEASWRIFRAMLLSYFVNNGREPDERALEEALRAALGSD</sequence>
<dbReference type="eggNOG" id="arCOG05624">
    <property type="taxonomic scope" value="Archaea"/>
</dbReference>